<proteinExistence type="predicted"/>
<reference evidence="1" key="1">
    <citation type="submission" date="2016-05" db="EMBL/GenBank/DDBJ databases">
        <authorList>
            <person name="Lavstsen T."/>
            <person name="Jespersen J.S."/>
        </authorList>
    </citation>
    <scope>NUCLEOTIDE SEQUENCE</scope>
    <source>
        <tissue evidence="1">Brain</tissue>
    </source>
</reference>
<dbReference type="EMBL" id="HAEI01016927">
    <property type="protein sequence ID" value="SBS19396.1"/>
    <property type="molecule type" value="Transcribed_RNA"/>
</dbReference>
<name>A0A1A8SLZ6_9TELE</name>
<gene>
    <name evidence="1" type="primary">Nfu_g_1_013509</name>
</gene>
<sequence length="96" mass="10303">PEAVSSSVSRMVINRTCGKSLLLAESIHQSEAPPNGRCEFDLANQSAVGVLDQFGSRQTASGRGLNRRLVSCRKIQGYLNGPLPTWSRWSGADASV</sequence>
<protein>
    <submittedName>
        <fullName evidence="1">Uncharacterized protein</fullName>
    </submittedName>
</protein>
<feature type="non-terminal residue" evidence="1">
    <location>
        <position position="96"/>
    </location>
</feature>
<reference evidence="1" key="2">
    <citation type="submission" date="2016-06" db="EMBL/GenBank/DDBJ databases">
        <title>The genome of a short-lived fish provides insights into sex chromosome evolution and the genetic control of aging.</title>
        <authorList>
            <person name="Reichwald K."/>
            <person name="Felder M."/>
            <person name="Petzold A."/>
            <person name="Koch P."/>
            <person name="Groth M."/>
            <person name="Platzer M."/>
        </authorList>
    </citation>
    <scope>NUCLEOTIDE SEQUENCE</scope>
    <source>
        <tissue evidence="1">Brain</tissue>
    </source>
</reference>
<organism evidence="1">
    <name type="scientific">Nothobranchius rachovii</name>
    <name type="common">bluefin notho</name>
    <dbReference type="NCBI Taxonomy" id="451742"/>
    <lineage>
        <taxon>Eukaryota</taxon>
        <taxon>Metazoa</taxon>
        <taxon>Chordata</taxon>
        <taxon>Craniata</taxon>
        <taxon>Vertebrata</taxon>
        <taxon>Euteleostomi</taxon>
        <taxon>Actinopterygii</taxon>
        <taxon>Neopterygii</taxon>
        <taxon>Teleostei</taxon>
        <taxon>Neoteleostei</taxon>
        <taxon>Acanthomorphata</taxon>
        <taxon>Ovalentaria</taxon>
        <taxon>Atherinomorphae</taxon>
        <taxon>Cyprinodontiformes</taxon>
        <taxon>Nothobranchiidae</taxon>
        <taxon>Nothobranchius</taxon>
    </lineage>
</organism>
<evidence type="ECO:0000313" key="1">
    <source>
        <dbReference type="EMBL" id="SBS19396.1"/>
    </source>
</evidence>
<dbReference type="AlphaFoldDB" id="A0A1A8SLZ6"/>
<feature type="non-terminal residue" evidence="1">
    <location>
        <position position="1"/>
    </location>
</feature>
<accession>A0A1A8SLZ6</accession>